<organism evidence="1 2">
    <name type="scientific">miscellaneous Crenarchaeota group-1 archaeon SG8-32-3</name>
    <dbReference type="NCBI Taxonomy" id="1685125"/>
    <lineage>
        <taxon>Archaea</taxon>
        <taxon>Candidatus Bathyarchaeota</taxon>
        <taxon>MCG-1</taxon>
    </lineage>
</organism>
<dbReference type="Gene3D" id="3.40.630.30">
    <property type="match status" value="1"/>
</dbReference>
<proteinExistence type="predicted"/>
<comment type="caution">
    <text evidence="1">The sequence shown here is derived from an EMBL/GenBank/DDBJ whole genome shotgun (WGS) entry which is preliminary data.</text>
</comment>
<accession>A0A0M0BTV7</accession>
<name>A0A0M0BTV7_9ARCH</name>
<evidence type="ECO:0000313" key="2">
    <source>
        <dbReference type="Proteomes" id="UP000054016"/>
    </source>
</evidence>
<evidence type="ECO:0008006" key="3">
    <source>
        <dbReference type="Google" id="ProtNLM"/>
    </source>
</evidence>
<evidence type="ECO:0000313" key="1">
    <source>
        <dbReference type="EMBL" id="KON32037.1"/>
    </source>
</evidence>
<protein>
    <recommendedName>
        <fullName evidence="3">BioF2-like acetyltransferase domain-containing protein</fullName>
    </recommendedName>
</protein>
<dbReference type="Proteomes" id="UP000054016">
    <property type="component" value="Unassembled WGS sequence"/>
</dbReference>
<dbReference type="AlphaFoldDB" id="A0A0M0BTV7"/>
<dbReference type="EMBL" id="LFWV01000014">
    <property type="protein sequence ID" value="KON32037.1"/>
    <property type="molecule type" value="Genomic_DNA"/>
</dbReference>
<dbReference type="InterPro" id="IPR016181">
    <property type="entry name" value="Acyl_CoA_acyltransferase"/>
</dbReference>
<dbReference type="SUPFAM" id="SSF55729">
    <property type="entry name" value="Acyl-CoA N-acyltransferases (Nat)"/>
    <property type="match status" value="1"/>
</dbReference>
<sequence>MQREKALVRLRIDVDYPYPSRIKSFICTALSIKTGKDYLKNSKILSRMINESKENVKAFWFFTPKTIPDNELLTLLNDSKHEVALHIVNDHERELEQLEKATRRKIRFYTIHGTARLFTRILWKRWKTKSPHIPKDFLLQSFHQFPTYGLDRLCYARSTEQVVKRAESIIKDGRVLEIHPIWLFQRGKINRRGPFYEGLRRILRVDKELETIVIRKKLFFKVANNTQEYARDVIPTDDFIEKLEEKGVDIFTFIERKWCNTISNPPRFWLKTEDNIALLRVTTYNEWWKNVGKKTRNMVRKGQKSGIKTEVVEPNEKLAEGIWKIYNETPIRQDRAFPHYGASLQQVKKSVISAKNCTFIGAFLQDELAGFIQLVLGDKIAIISQILSLKKHSDKAVNNSLIAEVVELSGAKHFEWIMYGRMGNHPSLDKFKQNNDFFRFPITRYIVPMTKKGRIAVKMGLHREAKDALPQPLKYPLIPLYNWINRNKMRIKLYLSQ</sequence>
<reference evidence="2" key="1">
    <citation type="submission" date="2015-06" db="EMBL/GenBank/DDBJ databases">
        <title>New insights into the roles of widespread benthic archaea in carbon and nitrogen cycling.</title>
        <authorList>
            <person name="Lazar C.S."/>
            <person name="Baker B.J."/>
            <person name="Seitz K.W."/>
            <person name="Hyde A.S."/>
            <person name="Dick G.J."/>
            <person name="Hinrichs K.-U."/>
            <person name="Teske A.P."/>
        </authorList>
    </citation>
    <scope>NUCLEOTIDE SEQUENCE [LARGE SCALE GENOMIC DNA]</scope>
</reference>
<gene>
    <name evidence="1" type="ORF">AC478_01495</name>
</gene>